<dbReference type="STRING" id="180332.GCA_000797495_05008"/>
<protein>
    <submittedName>
        <fullName evidence="4">Putative ABC transporter ATP-binding protein YbhF</fullName>
    </submittedName>
</protein>
<dbReference type="PROSITE" id="PS00211">
    <property type="entry name" value="ABC_TRANSPORTER_1"/>
    <property type="match status" value="1"/>
</dbReference>
<keyword evidence="2 4" id="KW-0067">ATP-binding</keyword>
<evidence type="ECO:0000256" key="2">
    <source>
        <dbReference type="ARBA" id="ARBA00022840"/>
    </source>
</evidence>
<dbReference type="InterPro" id="IPR003439">
    <property type="entry name" value="ABC_transporter-like_ATP-bd"/>
</dbReference>
<dbReference type="PANTHER" id="PTHR43582:SF2">
    <property type="entry name" value="LINEARMYCIN RESISTANCE ATP-BINDING PROTEIN LNRL"/>
    <property type="match status" value="1"/>
</dbReference>
<keyword evidence="1" id="KW-0547">Nucleotide-binding</keyword>
<dbReference type="Pfam" id="PF00005">
    <property type="entry name" value="ABC_tran"/>
    <property type="match status" value="1"/>
</dbReference>
<gene>
    <name evidence="4" type="primary">ybhF_1</name>
    <name evidence="4" type="ORF">DSM106044_02466</name>
</gene>
<keyword evidence="5" id="KW-1185">Reference proteome</keyword>
<dbReference type="AlphaFoldDB" id="A0A4U8Q8B1"/>
<dbReference type="PROSITE" id="PS50893">
    <property type="entry name" value="ABC_TRANSPORTER_2"/>
    <property type="match status" value="1"/>
</dbReference>
<evidence type="ECO:0000259" key="3">
    <source>
        <dbReference type="PROSITE" id="PS50893"/>
    </source>
</evidence>
<dbReference type="EMBL" id="QGQD01000051">
    <property type="protein sequence ID" value="TLD00634.1"/>
    <property type="molecule type" value="Genomic_DNA"/>
</dbReference>
<comment type="caution">
    <text evidence="4">The sequence shown here is derived from an EMBL/GenBank/DDBJ whole genome shotgun (WGS) entry which is preliminary data.</text>
</comment>
<dbReference type="InterPro" id="IPR017871">
    <property type="entry name" value="ABC_transporter-like_CS"/>
</dbReference>
<dbReference type="GO" id="GO:0016887">
    <property type="term" value="F:ATP hydrolysis activity"/>
    <property type="evidence" value="ECO:0007669"/>
    <property type="project" value="InterPro"/>
</dbReference>
<feature type="domain" description="ABC transporter" evidence="3">
    <location>
        <begin position="5"/>
        <end position="235"/>
    </location>
</feature>
<proteinExistence type="predicted"/>
<dbReference type="SUPFAM" id="SSF52540">
    <property type="entry name" value="P-loop containing nucleoside triphosphate hydrolases"/>
    <property type="match status" value="1"/>
</dbReference>
<reference evidence="4 5" key="1">
    <citation type="journal article" date="2019" name="Anaerobe">
        <title>Detection of Robinsoniella peoriensis in multiple bone samples of a trauma patient.</title>
        <authorList>
            <person name="Schrottner P."/>
            <person name="Hartwich K."/>
            <person name="Bunk B."/>
            <person name="Schober I."/>
            <person name="Helbig S."/>
            <person name="Rudolph W.W."/>
            <person name="Gunzer F."/>
        </authorList>
    </citation>
    <scope>NUCLEOTIDE SEQUENCE [LARGE SCALE GENOMIC DNA]</scope>
    <source>
        <strain evidence="4 5">DSM 106044</strain>
    </source>
</reference>
<dbReference type="InterPro" id="IPR003593">
    <property type="entry name" value="AAA+_ATPase"/>
</dbReference>
<evidence type="ECO:0000313" key="5">
    <source>
        <dbReference type="Proteomes" id="UP000306509"/>
    </source>
</evidence>
<dbReference type="RefSeq" id="WP_047833871.1">
    <property type="nucleotide sequence ID" value="NZ_QGQD01000051.1"/>
</dbReference>
<dbReference type="GO" id="GO:0005524">
    <property type="term" value="F:ATP binding"/>
    <property type="evidence" value="ECO:0007669"/>
    <property type="project" value="UniProtKB-KW"/>
</dbReference>
<dbReference type="SMART" id="SM00382">
    <property type="entry name" value="AAA"/>
    <property type="match status" value="1"/>
</dbReference>
<evidence type="ECO:0000313" key="4">
    <source>
        <dbReference type="EMBL" id="TLD00634.1"/>
    </source>
</evidence>
<dbReference type="PANTHER" id="PTHR43582">
    <property type="entry name" value="LINEARMYCIN RESISTANCE ATP-BINDING PROTEIN LNRL"/>
    <property type="match status" value="1"/>
</dbReference>
<sequence length="313" mass="35412">MDQLIKVMNLEKCYGDKEVVKKISFEIKRGEILCFLGPNGAGKSTTINILAGVLGADGGEIQYKGKCIRDTKKEYRYHLGVVPQDLALYEDLTAIQNVRFFASLYGLRGRDLSEKAERALSFVGLKDRKNQKVKTFSGGMKRRLNIACAIAHEPELVIMDEPTVGIDPQSRNHILESIRELRSHGMTVLYTTHYMEEVEEISTRIIIMDDGLLIAEGTKEELKESISDKRKFILTVESEEELSIDEFYRIEGVMEIRSEEGIIEITTLKNVENLDKIISLALSQNIKINNVMCRTANLETVFLSLTGKSLRDE</sequence>
<evidence type="ECO:0000256" key="1">
    <source>
        <dbReference type="ARBA" id="ARBA00022741"/>
    </source>
</evidence>
<dbReference type="InterPro" id="IPR027417">
    <property type="entry name" value="P-loop_NTPase"/>
</dbReference>
<organism evidence="4 5">
    <name type="scientific">Robinsoniella peoriensis</name>
    <dbReference type="NCBI Taxonomy" id="180332"/>
    <lineage>
        <taxon>Bacteria</taxon>
        <taxon>Bacillati</taxon>
        <taxon>Bacillota</taxon>
        <taxon>Clostridia</taxon>
        <taxon>Lachnospirales</taxon>
        <taxon>Lachnospiraceae</taxon>
        <taxon>Robinsoniella</taxon>
    </lineage>
</organism>
<accession>A0A4U8Q8B1</accession>
<dbReference type="Gene3D" id="3.40.50.300">
    <property type="entry name" value="P-loop containing nucleotide triphosphate hydrolases"/>
    <property type="match status" value="1"/>
</dbReference>
<dbReference type="Proteomes" id="UP000306509">
    <property type="component" value="Unassembled WGS sequence"/>
</dbReference>
<name>A0A4U8Q8B1_9FIRM</name>